<feature type="transmembrane region" description="Helical" evidence="1">
    <location>
        <begin position="77"/>
        <end position="94"/>
    </location>
</feature>
<evidence type="ECO:0000313" key="3">
    <source>
        <dbReference type="Proteomes" id="UP000184671"/>
    </source>
</evidence>
<feature type="transmembrane region" description="Helical" evidence="1">
    <location>
        <begin position="106"/>
        <end position="129"/>
    </location>
</feature>
<dbReference type="OrthoDB" id="107446at2157"/>
<gene>
    <name evidence="2" type="ORF">L21_0628</name>
</gene>
<keyword evidence="1" id="KW-0812">Transmembrane</keyword>
<reference evidence="2 3" key="1">
    <citation type="submission" date="2016-08" db="EMBL/GenBank/DDBJ databases">
        <authorList>
            <person name="Seilhamer J.J."/>
        </authorList>
    </citation>
    <scope>NUCLEOTIDE SEQUENCE [LARGE SCALE GENOMIC DNA]</scope>
    <source>
        <strain evidence="2">L21-II-0</strain>
    </source>
</reference>
<evidence type="ECO:0000313" key="2">
    <source>
        <dbReference type="EMBL" id="SCL74745.1"/>
    </source>
</evidence>
<organism evidence="2 3">
    <name type="scientific">Methanoculleus chikugoensis</name>
    <dbReference type="NCBI Taxonomy" id="118126"/>
    <lineage>
        <taxon>Archaea</taxon>
        <taxon>Methanobacteriati</taxon>
        <taxon>Methanobacteriota</taxon>
        <taxon>Stenosarchaea group</taxon>
        <taxon>Methanomicrobia</taxon>
        <taxon>Methanomicrobiales</taxon>
        <taxon>Methanomicrobiaceae</taxon>
        <taxon>Methanoculleus</taxon>
    </lineage>
</organism>
<dbReference type="Proteomes" id="UP000184671">
    <property type="component" value="Unassembled WGS sequence"/>
</dbReference>
<dbReference type="EMBL" id="FMID01000017">
    <property type="protein sequence ID" value="SCL74745.1"/>
    <property type="molecule type" value="Genomic_DNA"/>
</dbReference>
<protein>
    <submittedName>
        <fullName evidence="2">Uncharacterized protein</fullName>
    </submittedName>
</protein>
<dbReference type="STRING" id="118126.L21_0628"/>
<feature type="transmembrane region" description="Helical" evidence="1">
    <location>
        <begin position="43"/>
        <end position="65"/>
    </location>
</feature>
<sequence>MSDTIVASLPRFSPLIAAVTSAIWAGIAGTVSGAPGAAPSSVLPVFVLVIVILAVAGAATPLPLISGAVPVRRERQALLAAIAATVPFVAALVINPDRWPGGPAPLLAESIPVFGWFFDGIMGVLPLAVDTLAYRLLFSGFAVFGFYLECVLIAAILYIVLRTVAAFDPGFREERHAEEEG</sequence>
<feature type="transmembrane region" description="Helical" evidence="1">
    <location>
        <begin position="136"/>
        <end position="161"/>
    </location>
</feature>
<keyword evidence="1" id="KW-0472">Membrane</keyword>
<dbReference type="RefSeq" id="WP_143727201.1">
    <property type="nucleotide sequence ID" value="NZ_FMID01000017.1"/>
</dbReference>
<proteinExistence type="predicted"/>
<evidence type="ECO:0000256" key="1">
    <source>
        <dbReference type="SAM" id="Phobius"/>
    </source>
</evidence>
<dbReference type="AlphaFoldDB" id="A0A1M4MIL2"/>
<accession>A0A1M4MIL2</accession>
<name>A0A1M4MIL2_9EURY</name>
<keyword evidence="1" id="KW-1133">Transmembrane helix</keyword>